<protein>
    <recommendedName>
        <fullName evidence="5">Sanpodo</fullName>
    </recommendedName>
</protein>
<dbReference type="CTD" id="318559"/>
<accession>A0A8I6SSG3</accession>
<feature type="transmembrane region" description="Helical" evidence="2">
    <location>
        <begin position="349"/>
        <end position="369"/>
    </location>
</feature>
<evidence type="ECO:0000313" key="3">
    <source>
        <dbReference type="EnsemblMetazoa" id="XP_024086330.1"/>
    </source>
</evidence>
<dbReference type="AlphaFoldDB" id="A0A8I6SSG3"/>
<name>A0A8I6SSG3_CIMLE</name>
<feature type="transmembrane region" description="Helical" evidence="2">
    <location>
        <begin position="414"/>
        <end position="434"/>
    </location>
</feature>
<dbReference type="OMA" id="WIHIPES"/>
<dbReference type="Proteomes" id="UP000494040">
    <property type="component" value="Unassembled WGS sequence"/>
</dbReference>
<evidence type="ECO:0008006" key="5">
    <source>
        <dbReference type="Google" id="ProtNLM"/>
    </source>
</evidence>
<proteinExistence type="predicted"/>
<keyword evidence="4" id="KW-1185">Reference proteome</keyword>
<sequence length="488" mass="54368">MNNRLEIGGFQAYNETFVDDNGLEMCREPYVDIREETLTRNVPKCRRSIANPSIRHYDFAKRGLEFHQLAVGFHKDGYVVPLQDIPFRYESDGEASCSTTPKKDSTRDCNDSVDALYRRYEEIESANEEYVDYPEDRMGFRSDLSIRESPLGCSGPYKTETPVSTPKKSVSLKLTPSKTPTKLSRRNTVVLAPMIAHVEKQRSLHRSRSTILSSPRRPILARSPGKSSTMLPTHIFQQAQLHRQNINLGKSMPNVVVPRYHTPIRLPSFNHLFESELIDPALERMISPNRKPNTAVITPNMRSSIAPLLPTTPPHETSPQPPVKSPSNYSKVSWATLPTIHLPIETLCFFGFIMLTAGAATTILCFYLLSIAGKRYFLNFGAVAGFASLILGLLSCRTNKWRWLPHRNYLTGYILLGTFSLLNAACLGGIFYAIEVQSHALLDTLGGAVCGVSVLLIIGSVIGMITSGCCHRPPPDNRVAHCVTGFTV</sequence>
<dbReference type="EnsemblMetazoa" id="XM_024230562.1">
    <property type="protein sequence ID" value="XP_024086330.1"/>
    <property type="gene ID" value="LOC106664441"/>
</dbReference>
<evidence type="ECO:0000256" key="1">
    <source>
        <dbReference type="SAM" id="MobiDB-lite"/>
    </source>
</evidence>
<dbReference type="KEGG" id="clec:106664441"/>
<keyword evidence="2" id="KW-0472">Membrane</keyword>
<keyword evidence="2" id="KW-1133">Transmembrane helix</keyword>
<feature type="transmembrane region" description="Helical" evidence="2">
    <location>
        <begin position="441"/>
        <end position="465"/>
    </location>
</feature>
<dbReference type="RefSeq" id="XP_024086330.1">
    <property type="nucleotide sequence ID" value="XM_024230562.1"/>
</dbReference>
<feature type="transmembrane region" description="Helical" evidence="2">
    <location>
        <begin position="376"/>
        <end position="394"/>
    </location>
</feature>
<reference evidence="3" key="1">
    <citation type="submission" date="2022-01" db="UniProtKB">
        <authorList>
            <consortium name="EnsemblMetazoa"/>
        </authorList>
    </citation>
    <scope>IDENTIFICATION</scope>
</reference>
<feature type="region of interest" description="Disordered" evidence="1">
    <location>
        <begin position="202"/>
        <end position="229"/>
    </location>
</feature>
<organism evidence="3 4">
    <name type="scientific">Cimex lectularius</name>
    <name type="common">Bed bug</name>
    <name type="synonym">Acanthia lectularia</name>
    <dbReference type="NCBI Taxonomy" id="79782"/>
    <lineage>
        <taxon>Eukaryota</taxon>
        <taxon>Metazoa</taxon>
        <taxon>Ecdysozoa</taxon>
        <taxon>Arthropoda</taxon>
        <taxon>Hexapoda</taxon>
        <taxon>Insecta</taxon>
        <taxon>Pterygota</taxon>
        <taxon>Neoptera</taxon>
        <taxon>Paraneoptera</taxon>
        <taxon>Hemiptera</taxon>
        <taxon>Heteroptera</taxon>
        <taxon>Panheteroptera</taxon>
        <taxon>Cimicomorpha</taxon>
        <taxon>Cimicidae</taxon>
        <taxon>Cimex</taxon>
    </lineage>
</organism>
<dbReference type="OrthoDB" id="8186197at2759"/>
<feature type="compositionally biased region" description="Polar residues" evidence="1">
    <location>
        <begin position="161"/>
        <end position="179"/>
    </location>
</feature>
<keyword evidence="2" id="KW-0812">Transmembrane</keyword>
<dbReference type="GeneID" id="106664441"/>
<evidence type="ECO:0000256" key="2">
    <source>
        <dbReference type="SAM" id="Phobius"/>
    </source>
</evidence>
<feature type="region of interest" description="Disordered" evidence="1">
    <location>
        <begin position="151"/>
        <end position="179"/>
    </location>
</feature>
<evidence type="ECO:0000313" key="4">
    <source>
        <dbReference type="Proteomes" id="UP000494040"/>
    </source>
</evidence>